<organism evidence="1 2">
    <name type="scientific">Cyphomyrmex costatus</name>
    <dbReference type="NCBI Taxonomy" id="456900"/>
    <lineage>
        <taxon>Eukaryota</taxon>
        <taxon>Metazoa</taxon>
        <taxon>Ecdysozoa</taxon>
        <taxon>Arthropoda</taxon>
        <taxon>Hexapoda</taxon>
        <taxon>Insecta</taxon>
        <taxon>Pterygota</taxon>
        <taxon>Neoptera</taxon>
        <taxon>Endopterygota</taxon>
        <taxon>Hymenoptera</taxon>
        <taxon>Apocrita</taxon>
        <taxon>Aculeata</taxon>
        <taxon>Formicoidea</taxon>
        <taxon>Formicidae</taxon>
        <taxon>Myrmicinae</taxon>
        <taxon>Cyphomyrmex</taxon>
    </lineage>
</organism>
<protein>
    <submittedName>
        <fullName evidence="1">Uncharacterized protein</fullName>
    </submittedName>
</protein>
<reference evidence="1 2" key="1">
    <citation type="submission" date="2016-03" db="EMBL/GenBank/DDBJ databases">
        <title>Cyphomyrmex costatus WGS genome.</title>
        <authorList>
            <person name="Nygaard S."/>
            <person name="Hu H."/>
            <person name="Boomsma J."/>
            <person name="Zhang G."/>
        </authorList>
    </citation>
    <scope>NUCLEOTIDE SEQUENCE [LARGE SCALE GENOMIC DNA]</scope>
    <source>
        <strain evidence="1">MS0001</strain>
        <tissue evidence="1">Whole body</tissue>
    </source>
</reference>
<keyword evidence="2" id="KW-1185">Reference proteome</keyword>
<sequence>MDDVGNDEAIGDVNFEDVMDVESSDESVQSDDTGCVSDLENNTDRLVKIVSAAQIRALSSGVKFCQIQCYYSTGGALAVCAECMERIADAGVGGMLVIRKHDTDFTDKFESRTCSNCLKPMSQVYPCNACPICTV</sequence>
<dbReference type="Proteomes" id="UP000078542">
    <property type="component" value="Unassembled WGS sequence"/>
</dbReference>
<accession>A0A151I9E3</accession>
<gene>
    <name evidence="1" type="ORF">ALC62_13667</name>
</gene>
<dbReference type="AlphaFoldDB" id="A0A151I9E3"/>
<evidence type="ECO:0000313" key="2">
    <source>
        <dbReference type="Proteomes" id="UP000078542"/>
    </source>
</evidence>
<dbReference type="EMBL" id="KQ978283">
    <property type="protein sequence ID" value="KYM95686.1"/>
    <property type="molecule type" value="Genomic_DNA"/>
</dbReference>
<proteinExistence type="predicted"/>
<evidence type="ECO:0000313" key="1">
    <source>
        <dbReference type="EMBL" id="KYM95686.1"/>
    </source>
</evidence>
<name>A0A151I9E3_9HYME</name>